<feature type="region of interest" description="Disordered" evidence="1">
    <location>
        <begin position="515"/>
        <end position="571"/>
    </location>
</feature>
<comment type="caution">
    <text evidence="2">The sequence shown here is derived from an EMBL/GenBank/DDBJ whole genome shotgun (WGS) entry which is preliminary data.</text>
</comment>
<feature type="region of interest" description="Disordered" evidence="1">
    <location>
        <begin position="469"/>
        <end position="503"/>
    </location>
</feature>
<feature type="compositionally biased region" description="Polar residues" evidence="1">
    <location>
        <begin position="33"/>
        <end position="48"/>
    </location>
</feature>
<feature type="region of interest" description="Disordered" evidence="1">
    <location>
        <begin position="163"/>
        <end position="183"/>
    </location>
</feature>
<feature type="region of interest" description="Disordered" evidence="1">
    <location>
        <begin position="87"/>
        <end position="132"/>
    </location>
</feature>
<feature type="region of interest" description="Disordered" evidence="1">
    <location>
        <begin position="1"/>
        <end position="48"/>
    </location>
</feature>
<feature type="compositionally biased region" description="Polar residues" evidence="1">
    <location>
        <begin position="516"/>
        <end position="543"/>
    </location>
</feature>
<name>A0AAN7CER7_9PEZI</name>
<feature type="region of interest" description="Disordered" evidence="1">
    <location>
        <begin position="431"/>
        <end position="450"/>
    </location>
</feature>
<feature type="region of interest" description="Disordered" evidence="1">
    <location>
        <begin position="618"/>
        <end position="637"/>
    </location>
</feature>
<feature type="compositionally biased region" description="Basic residues" evidence="1">
    <location>
        <begin position="289"/>
        <end position="303"/>
    </location>
</feature>
<dbReference type="EMBL" id="MU860059">
    <property type="protein sequence ID" value="KAK4239618.1"/>
    <property type="molecule type" value="Genomic_DNA"/>
</dbReference>
<proteinExistence type="predicted"/>
<evidence type="ECO:0000256" key="1">
    <source>
        <dbReference type="SAM" id="MobiDB-lite"/>
    </source>
</evidence>
<accession>A0AAN7CER7</accession>
<feature type="compositionally biased region" description="Low complexity" evidence="1">
    <location>
        <begin position="618"/>
        <end position="632"/>
    </location>
</feature>
<protein>
    <submittedName>
        <fullName evidence="2">Uncharacterized protein</fullName>
    </submittedName>
</protein>
<reference evidence="2" key="2">
    <citation type="submission" date="2023-05" db="EMBL/GenBank/DDBJ databases">
        <authorList>
            <consortium name="Lawrence Berkeley National Laboratory"/>
            <person name="Steindorff A."/>
            <person name="Hensen N."/>
            <person name="Bonometti L."/>
            <person name="Westerberg I."/>
            <person name="Brannstrom I.O."/>
            <person name="Guillou S."/>
            <person name="Cros-Aarteil S."/>
            <person name="Calhoun S."/>
            <person name="Haridas S."/>
            <person name="Kuo A."/>
            <person name="Mondo S."/>
            <person name="Pangilinan J."/>
            <person name="Riley R."/>
            <person name="Labutti K."/>
            <person name="Andreopoulos B."/>
            <person name="Lipzen A."/>
            <person name="Chen C."/>
            <person name="Yanf M."/>
            <person name="Daum C."/>
            <person name="Ng V."/>
            <person name="Clum A."/>
            <person name="Ohm R."/>
            <person name="Martin F."/>
            <person name="Silar P."/>
            <person name="Natvig D."/>
            <person name="Lalanne C."/>
            <person name="Gautier V."/>
            <person name="Ament-Velasquez S.L."/>
            <person name="Kruys A."/>
            <person name="Hutchinson M.I."/>
            <person name="Powell A.J."/>
            <person name="Barry K."/>
            <person name="Miller A.N."/>
            <person name="Grigoriev I.V."/>
            <person name="Debuchy R."/>
            <person name="Gladieux P."/>
            <person name="Thoren M.H."/>
            <person name="Johannesson H."/>
        </authorList>
    </citation>
    <scope>NUCLEOTIDE SEQUENCE</scope>
    <source>
        <strain evidence="2">CBS 532.94</strain>
    </source>
</reference>
<evidence type="ECO:0000313" key="2">
    <source>
        <dbReference type="EMBL" id="KAK4239618.1"/>
    </source>
</evidence>
<feature type="compositionally biased region" description="Polar residues" evidence="1">
    <location>
        <begin position="171"/>
        <end position="183"/>
    </location>
</feature>
<dbReference type="AlphaFoldDB" id="A0AAN7CER7"/>
<sequence>MMLLSEPQDCLSLAESAGTGRGADSPSDGLPAPTQNQDQVMQELSQMPTSVALSQGWSFAGVADDQTSANSVNSGIAQLLSQQDRNVAGPAKLQKAVPESPCSDTTQRQTSETQLPTQTSPIAAQTTSSEDTTTLVSTNFENSDDDDNDILAALHKCKIKGVRPSHPVAKQTPSFSKGNLTTSTPFNNASNGLLELASFGNLANGGTTDAPSTNGASGTARSSFLAKYDYCGRKREGSNHNSLAGPRQDTGPQGTSTPRPPSKRPIPEVIDLTELPDNPDVASPISHREGKRRKRDKHGREKQHRLEQSGGGKPGPEPLRSTQRERRQQVHEETHPEPPQESAQQVHMHHQGLRPTLARDGDLTRRQEPPHAIRPELHQKVHAEIRQEYSQDSQLGRNSETANPTGYGLTTVGERARRRIEDLKAKARRAATHNLPAAGSRLGGATPEDDADLFQKLSSKQPEKRITQLISSLPNSNRQRDPGSYPRARESVELPEPSQLVRPRGYLPATPAVNGQAGQLTQSSRIDVTQSHPTVQSRYSLQARTDIPPNRTRSAHIPFPLRRHQRNPDQQPPTQLVAQAAIQKERQRETVPILKALSPDRTVIQYIVYRTRRFTPHTTTITASSSSSSTNTPFPPPRDLRNHRGIKEQPIRCSAHPSPAQANAAAARRQDALRKGVVSKSWRMVPSSSSYSSYSSSTADETMQMLLLYEGCVGFDGGEVQFFWIGEEAQELGTLLSSGANGAERRRGGGAEPKPDAGETGSETGSDRSSPYPGPRTRASSVSTVNFSSHMSPLDLLDIATELHGTYTTLVQANRAALSTFLELAKPKNSRIEDHHHYQYEVKPGMTEAFEEGGYDERNCTTPAVFEWDAPMGGMYRWEFLRLVVEVVESELKGPVDLGDMVAEEGEVNADVDIDGGGYGEATRNNPTEAVLRSKPVAALPSPVEEGEVFSEEE</sequence>
<keyword evidence="3" id="KW-1185">Reference proteome</keyword>
<feature type="compositionally biased region" description="Basic and acidic residues" evidence="1">
    <location>
        <begin position="322"/>
        <end position="338"/>
    </location>
</feature>
<feature type="region of interest" description="Disordered" evidence="1">
    <location>
        <begin position="236"/>
        <end position="414"/>
    </location>
</feature>
<dbReference type="Proteomes" id="UP001303760">
    <property type="component" value="Unassembled WGS sequence"/>
</dbReference>
<feature type="compositionally biased region" description="Basic and acidic residues" evidence="1">
    <location>
        <begin position="743"/>
        <end position="757"/>
    </location>
</feature>
<feature type="region of interest" description="Disordered" evidence="1">
    <location>
        <begin position="739"/>
        <end position="784"/>
    </location>
</feature>
<evidence type="ECO:0000313" key="3">
    <source>
        <dbReference type="Proteomes" id="UP001303760"/>
    </source>
</evidence>
<feature type="compositionally biased region" description="Polar residues" evidence="1">
    <location>
        <begin position="390"/>
        <end position="404"/>
    </location>
</feature>
<feature type="compositionally biased region" description="Basic and acidic residues" evidence="1">
    <location>
        <begin position="357"/>
        <end position="389"/>
    </location>
</feature>
<organism evidence="2 3">
    <name type="scientific">Achaetomium macrosporum</name>
    <dbReference type="NCBI Taxonomy" id="79813"/>
    <lineage>
        <taxon>Eukaryota</taxon>
        <taxon>Fungi</taxon>
        <taxon>Dikarya</taxon>
        <taxon>Ascomycota</taxon>
        <taxon>Pezizomycotina</taxon>
        <taxon>Sordariomycetes</taxon>
        <taxon>Sordariomycetidae</taxon>
        <taxon>Sordariales</taxon>
        <taxon>Chaetomiaceae</taxon>
        <taxon>Achaetomium</taxon>
    </lineage>
</organism>
<feature type="compositionally biased region" description="Polar residues" evidence="1">
    <location>
        <begin position="102"/>
        <end position="132"/>
    </location>
</feature>
<gene>
    <name evidence="2" type="ORF">C8A03DRAFT_14017</name>
</gene>
<reference evidence="2" key="1">
    <citation type="journal article" date="2023" name="Mol. Phylogenet. Evol.">
        <title>Genome-scale phylogeny and comparative genomics of the fungal order Sordariales.</title>
        <authorList>
            <person name="Hensen N."/>
            <person name="Bonometti L."/>
            <person name="Westerberg I."/>
            <person name="Brannstrom I.O."/>
            <person name="Guillou S."/>
            <person name="Cros-Aarteil S."/>
            <person name="Calhoun S."/>
            <person name="Haridas S."/>
            <person name="Kuo A."/>
            <person name="Mondo S."/>
            <person name="Pangilinan J."/>
            <person name="Riley R."/>
            <person name="LaButti K."/>
            <person name="Andreopoulos B."/>
            <person name="Lipzen A."/>
            <person name="Chen C."/>
            <person name="Yan M."/>
            <person name="Daum C."/>
            <person name="Ng V."/>
            <person name="Clum A."/>
            <person name="Steindorff A."/>
            <person name="Ohm R.A."/>
            <person name="Martin F."/>
            <person name="Silar P."/>
            <person name="Natvig D.O."/>
            <person name="Lalanne C."/>
            <person name="Gautier V."/>
            <person name="Ament-Velasquez S.L."/>
            <person name="Kruys A."/>
            <person name="Hutchinson M.I."/>
            <person name="Powell A.J."/>
            <person name="Barry K."/>
            <person name="Miller A.N."/>
            <person name="Grigoriev I.V."/>
            <person name="Debuchy R."/>
            <person name="Gladieux P."/>
            <person name="Hiltunen Thoren M."/>
            <person name="Johannesson H."/>
        </authorList>
    </citation>
    <scope>NUCLEOTIDE SEQUENCE</scope>
    <source>
        <strain evidence="2">CBS 532.94</strain>
    </source>
</reference>